<reference evidence="6" key="2">
    <citation type="submission" date="2019-03" db="EMBL/GenBank/DDBJ databases">
        <authorList>
            <person name="Yan Y.-Q."/>
            <person name="Du Z.-J."/>
        </authorList>
    </citation>
    <scope>NUCLEOTIDE SEQUENCE</scope>
    <source>
        <strain evidence="6">PP-F2FG21</strain>
    </source>
</reference>
<comment type="similarity">
    <text evidence="2">Belongs to the DapA family.</text>
</comment>
<evidence type="ECO:0000313" key="8">
    <source>
        <dbReference type="Proteomes" id="UP000583101"/>
    </source>
</evidence>
<accession>A0A4Y8AFL2</accession>
<reference evidence="6 7" key="1">
    <citation type="journal article" date="2016" name="Int. J. Syst. Evol. Microbiol.">
        <title>Proposal of Mucilaginibacter phyllosphaerae sp. nov. isolated from the phyllosphere of Galium album.</title>
        <authorList>
            <person name="Aydogan E.L."/>
            <person name="Busse H.J."/>
            <person name="Moser G."/>
            <person name="Muller C."/>
            <person name="Kampfer P."/>
            <person name="Glaeser S.P."/>
        </authorList>
    </citation>
    <scope>NUCLEOTIDE SEQUENCE [LARGE SCALE GENOMIC DNA]</scope>
    <source>
        <strain evidence="6 7">PP-F2FG21</strain>
    </source>
</reference>
<dbReference type="EC" id="4.3.3.7" evidence="5"/>
<evidence type="ECO:0000256" key="4">
    <source>
        <dbReference type="PIRSR" id="PIRSR001365-2"/>
    </source>
</evidence>
<dbReference type="Pfam" id="PF00701">
    <property type="entry name" value="DHDPS"/>
    <property type="match status" value="1"/>
</dbReference>
<dbReference type="EMBL" id="JACIEG010000002">
    <property type="protein sequence ID" value="MBB3968808.1"/>
    <property type="molecule type" value="Genomic_DNA"/>
</dbReference>
<dbReference type="GO" id="GO:0008840">
    <property type="term" value="F:4-hydroxy-tetrahydrodipicolinate synthase activity"/>
    <property type="evidence" value="ECO:0007669"/>
    <property type="project" value="UniProtKB-EC"/>
</dbReference>
<dbReference type="OrthoDB" id="9778880at2"/>
<dbReference type="InterPro" id="IPR002220">
    <property type="entry name" value="DapA-like"/>
</dbReference>
<dbReference type="PANTHER" id="PTHR12128:SF72">
    <property type="entry name" value="DIHYDRODIPICOLINATE SYNTHASE"/>
    <property type="match status" value="1"/>
</dbReference>
<evidence type="ECO:0000256" key="3">
    <source>
        <dbReference type="PIRSR" id="PIRSR001365-1"/>
    </source>
</evidence>
<comment type="caution">
    <text evidence="6">The sequence shown here is derived from an EMBL/GenBank/DDBJ whole genome shotgun (WGS) entry which is preliminary data.</text>
</comment>
<gene>
    <name evidence="6" type="ORF">E2R65_06100</name>
    <name evidence="5" type="ORF">GGR35_001400</name>
</gene>
<organism evidence="6 7">
    <name type="scientific">Mucilaginibacter phyllosphaerae</name>
    <dbReference type="NCBI Taxonomy" id="1812349"/>
    <lineage>
        <taxon>Bacteria</taxon>
        <taxon>Pseudomonadati</taxon>
        <taxon>Bacteroidota</taxon>
        <taxon>Sphingobacteriia</taxon>
        <taxon>Sphingobacteriales</taxon>
        <taxon>Sphingobacteriaceae</taxon>
        <taxon>Mucilaginibacter</taxon>
    </lineage>
</organism>
<dbReference type="PIRSF" id="PIRSF001365">
    <property type="entry name" value="DHDPS"/>
    <property type="match status" value="1"/>
</dbReference>
<dbReference type="Gene3D" id="3.20.20.70">
    <property type="entry name" value="Aldolase class I"/>
    <property type="match status" value="1"/>
</dbReference>
<keyword evidence="8" id="KW-1185">Reference proteome</keyword>
<feature type="active site" description="Schiff-base intermediate with substrate" evidence="3">
    <location>
        <position position="164"/>
    </location>
</feature>
<dbReference type="EMBL" id="SNQG01000002">
    <property type="protein sequence ID" value="TEW67558.1"/>
    <property type="molecule type" value="Genomic_DNA"/>
</dbReference>
<dbReference type="InterPro" id="IPR013785">
    <property type="entry name" value="Aldolase_TIM"/>
</dbReference>
<feature type="active site" description="Proton donor/acceptor" evidence="3">
    <location>
        <position position="136"/>
    </location>
</feature>
<keyword evidence="1 2" id="KW-0456">Lyase</keyword>
<dbReference type="RefSeq" id="WP_134335610.1">
    <property type="nucleotide sequence ID" value="NZ_BMCZ01000004.1"/>
</dbReference>
<protein>
    <submittedName>
        <fullName evidence="5">4-hydroxy-tetrahydrodipicolinate synthase</fullName>
        <ecNumber evidence="5">4.3.3.7</ecNumber>
    </submittedName>
    <submittedName>
        <fullName evidence="6">Dihydrodipicolinate synthase family protein</fullName>
    </submittedName>
</protein>
<evidence type="ECO:0000313" key="6">
    <source>
        <dbReference type="EMBL" id="TEW67558.1"/>
    </source>
</evidence>
<dbReference type="SUPFAM" id="SSF51569">
    <property type="entry name" value="Aldolase"/>
    <property type="match status" value="1"/>
</dbReference>
<dbReference type="Proteomes" id="UP000297248">
    <property type="component" value="Unassembled WGS sequence"/>
</dbReference>
<evidence type="ECO:0000256" key="1">
    <source>
        <dbReference type="ARBA" id="ARBA00023239"/>
    </source>
</evidence>
<evidence type="ECO:0000313" key="5">
    <source>
        <dbReference type="EMBL" id="MBB3968808.1"/>
    </source>
</evidence>
<evidence type="ECO:0000313" key="7">
    <source>
        <dbReference type="Proteomes" id="UP000297248"/>
    </source>
</evidence>
<name>A0A4Y8AFL2_9SPHI</name>
<proteinExistence type="inferred from homology"/>
<sequence>MSINWNGVFPAVTTKFTENDEFDFDAFDKNIEAQLEAGASGIIIGGSLGEASVLSDSEKIALLQHTVEVVAKRAYVILNIAEQTTKAALLCAENALKYGADGLMMLPPLRYLADVEETIAYFAAVAKSTELPIMIYNNPYDYKIEVTLDMFEELSQYKNIQAVKESTRDVSNVTRMINRFGDRFAILCGVDTLALESLFMGAHGWVAGLVDAFPRETVSIFRLAKAGRMQEALAIYRWFLPVLELDIHPKLVQYIKLAESVTGLGTETVRLPRMKITGDERDRVLGIINHAVKNRPELPAGTWGVEAEVDVTGVS</sequence>
<reference evidence="5 8" key="3">
    <citation type="submission" date="2020-08" db="EMBL/GenBank/DDBJ databases">
        <title>Genomic Encyclopedia of Type Strains, Phase IV (KMG-IV): sequencing the most valuable type-strain genomes for metagenomic binning, comparative biology and taxonomic classification.</title>
        <authorList>
            <person name="Goeker M."/>
        </authorList>
    </citation>
    <scope>NUCLEOTIDE SEQUENCE [LARGE SCALE GENOMIC DNA]</scope>
    <source>
        <strain evidence="5 8">DSM 100995</strain>
    </source>
</reference>
<dbReference type="SMART" id="SM01130">
    <property type="entry name" value="DHDPS"/>
    <property type="match status" value="1"/>
</dbReference>
<dbReference type="CDD" id="cd00408">
    <property type="entry name" value="DHDPS-like"/>
    <property type="match status" value="1"/>
</dbReference>
<dbReference type="PRINTS" id="PR00146">
    <property type="entry name" value="DHPICSNTHASE"/>
</dbReference>
<evidence type="ECO:0000256" key="2">
    <source>
        <dbReference type="PIRNR" id="PIRNR001365"/>
    </source>
</evidence>
<dbReference type="PANTHER" id="PTHR12128">
    <property type="entry name" value="DIHYDRODIPICOLINATE SYNTHASE"/>
    <property type="match status" value="1"/>
</dbReference>
<feature type="binding site" evidence="4">
    <location>
        <position position="206"/>
    </location>
    <ligand>
        <name>pyruvate</name>
        <dbReference type="ChEBI" id="CHEBI:15361"/>
    </ligand>
</feature>
<dbReference type="AlphaFoldDB" id="A0A4Y8AFL2"/>
<dbReference type="Proteomes" id="UP000583101">
    <property type="component" value="Unassembled WGS sequence"/>
</dbReference>